<evidence type="ECO:0000256" key="2">
    <source>
        <dbReference type="ARBA" id="ARBA00022475"/>
    </source>
</evidence>
<evidence type="ECO:0000256" key="8">
    <source>
        <dbReference type="ARBA" id="ARBA00029447"/>
    </source>
</evidence>
<evidence type="ECO:0000256" key="11">
    <source>
        <dbReference type="SAM" id="Phobius"/>
    </source>
</evidence>
<dbReference type="SUPFAM" id="SSF103190">
    <property type="entry name" value="Sensory domain-like"/>
    <property type="match status" value="1"/>
</dbReference>
<feature type="domain" description="Methyl-accepting transducer" evidence="12">
    <location>
        <begin position="408"/>
        <end position="644"/>
    </location>
</feature>
<keyword evidence="6 11" id="KW-0472">Membrane</keyword>
<dbReference type="SMART" id="SM00283">
    <property type="entry name" value="MA"/>
    <property type="match status" value="1"/>
</dbReference>
<evidence type="ECO:0000313" key="14">
    <source>
        <dbReference type="Proteomes" id="UP000186469"/>
    </source>
</evidence>
<reference evidence="13 14" key="1">
    <citation type="submission" date="2016-12" db="EMBL/GenBank/DDBJ databases">
        <authorList>
            <person name="Song W.-J."/>
            <person name="Kurnit D.M."/>
        </authorList>
    </citation>
    <scope>NUCLEOTIDE SEQUENCE [LARGE SCALE GENOMIC DNA]</scope>
    <source>
        <strain evidence="13 14">DSM 11393</strain>
    </source>
</reference>
<sequence length="681" mass="73502">MKLGLLGKVLIPVLIVITFVTGIGFYWSYSVSKNAIETIVMEELEALNELLSRNIDTFVTAVQRDLDNLSHFSFITAVLNGNANSLPDLQRLIERFVTDFVYAETVVVVDDKGVVISSTDKKILGQSLASRGYIQTALRGTVSVSEVFTSSASGNTVFCIAVPVEVNGRTAGAIFAAVPAHVFSDEMIKNVHVGQEGYPFIASQNGIFLAHPVAENIGKVNINDFDWGKKAMQMNEGSLSYTWENVDKVVTILLNKKTGWRTFFSIDKNYFAEKIAPAVKSSVLAMIFVLFVLSVAMFLLLRFYVSRPLGSLAFAARQVAGGDINLNLDKIQQEFVNKGEITETYSSIKAMLNSLRENIALANQKTNDAAQQTELAKQATAEAEKAKELAEKAKSDGMRSAAMQLEESISVISSAVDRLSTQIATSQHGAEDQSARVSEAATAMEEMNSTVMEVAKNASATSQVSSNTREKAEEGVHIVQKVVESIRNVQKQSVSLKEDMNVLSNHAQSINQIMGVISDIADQTNLLALNAAIEAARAGEAGRGFAVVADEVRKLAEKTMSSTSDVGNAIKSIQESAVKNMKQVDLTVQTIETTTSLADSSGSVLQDILGMADSTALQVSSIATASEEQSSSSEEINRSITHVSEIASQTSHTMNEAADSIASLATQAQHLQELVRHMKNS</sequence>
<dbReference type="InterPro" id="IPR004089">
    <property type="entry name" value="MCPsignal_dom"/>
</dbReference>
<dbReference type="RefSeq" id="WP_072697251.1">
    <property type="nucleotide sequence ID" value="NZ_FRDI01000007.1"/>
</dbReference>
<dbReference type="GO" id="GO:0006935">
    <property type="term" value="P:chemotaxis"/>
    <property type="evidence" value="ECO:0007669"/>
    <property type="project" value="UniProtKB-KW"/>
</dbReference>
<evidence type="ECO:0000256" key="5">
    <source>
        <dbReference type="ARBA" id="ARBA00022989"/>
    </source>
</evidence>
<dbReference type="Proteomes" id="UP000186469">
    <property type="component" value="Unassembled WGS sequence"/>
</dbReference>
<keyword evidence="2" id="KW-1003">Cell membrane</keyword>
<dbReference type="InterPro" id="IPR029151">
    <property type="entry name" value="Sensor-like_sf"/>
</dbReference>
<dbReference type="CDD" id="cd11386">
    <property type="entry name" value="MCP_signal"/>
    <property type="match status" value="1"/>
</dbReference>
<feature type="transmembrane region" description="Helical" evidence="11">
    <location>
        <begin position="9"/>
        <end position="29"/>
    </location>
</feature>
<dbReference type="Gene3D" id="6.10.340.10">
    <property type="match status" value="1"/>
</dbReference>
<keyword evidence="4 11" id="KW-0812">Transmembrane</keyword>
<proteinExistence type="inferred from homology"/>
<dbReference type="EMBL" id="FRDI01000007">
    <property type="protein sequence ID" value="SHN65945.1"/>
    <property type="molecule type" value="Genomic_DNA"/>
</dbReference>
<keyword evidence="7 9" id="KW-0807">Transducer</keyword>
<keyword evidence="10" id="KW-0175">Coiled coil</keyword>
<organism evidence="13 14">
    <name type="scientific">Desulfovibrio litoralis DSM 11393</name>
    <dbReference type="NCBI Taxonomy" id="1121455"/>
    <lineage>
        <taxon>Bacteria</taxon>
        <taxon>Pseudomonadati</taxon>
        <taxon>Thermodesulfobacteriota</taxon>
        <taxon>Desulfovibrionia</taxon>
        <taxon>Desulfovibrionales</taxon>
        <taxon>Desulfovibrionaceae</taxon>
        <taxon>Desulfovibrio</taxon>
    </lineage>
</organism>
<evidence type="ECO:0000256" key="10">
    <source>
        <dbReference type="SAM" id="Coils"/>
    </source>
</evidence>
<dbReference type="PROSITE" id="PS50111">
    <property type="entry name" value="CHEMOTAXIS_TRANSDUC_2"/>
    <property type="match status" value="1"/>
</dbReference>
<evidence type="ECO:0000256" key="9">
    <source>
        <dbReference type="PROSITE-ProRule" id="PRU00284"/>
    </source>
</evidence>
<feature type="coiled-coil region" evidence="10">
    <location>
        <begin position="345"/>
        <end position="396"/>
    </location>
</feature>
<evidence type="ECO:0000313" key="13">
    <source>
        <dbReference type="EMBL" id="SHN65945.1"/>
    </source>
</evidence>
<dbReference type="Gene3D" id="1.10.287.950">
    <property type="entry name" value="Methyl-accepting chemotaxis protein"/>
    <property type="match status" value="1"/>
</dbReference>
<evidence type="ECO:0000259" key="12">
    <source>
        <dbReference type="PROSITE" id="PS50111"/>
    </source>
</evidence>
<protein>
    <submittedName>
        <fullName evidence="13">Methyl-accepting chemotaxis sensory transducer with Cache sensor</fullName>
    </submittedName>
</protein>
<dbReference type="Pfam" id="PF02743">
    <property type="entry name" value="dCache_1"/>
    <property type="match status" value="1"/>
</dbReference>
<dbReference type="SUPFAM" id="SSF58104">
    <property type="entry name" value="Methyl-accepting chemotaxis protein (MCP) signaling domain"/>
    <property type="match status" value="1"/>
</dbReference>
<dbReference type="STRING" id="1121455.SAMN02745728_01556"/>
<feature type="transmembrane region" description="Helical" evidence="11">
    <location>
        <begin position="283"/>
        <end position="305"/>
    </location>
</feature>
<keyword evidence="14" id="KW-1185">Reference proteome</keyword>
<gene>
    <name evidence="13" type="ORF">SAMN02745728_01556</name>
</gene>
<dbReference type="AlphaFoldDB" id="A0A1M7T5H9"/>
<dbReference type="FunFam" id="1.10.287.950:FF:000001">
    <property type="entry name" value="Methyl-accepting chemotaxis sensory transducer"/>
    <property type="match status" value="1"/>
</dbReference>
<dbReference type="GO" id="GO:0007165">
    <property type="term" value="P:signal transduction"/>
    <property type="evidence" value="ECO:0007669"/>
    <property type="project" value="UniProtKB-KW"/>
</dbReference>
<comment type="subcellular location">
    <subcellularLocation>
        <location evidence="1">Cell membrane</location>
        <topology evidence="1">Multi-pass membrane protein</topology>
    </subcellularLocation>
</comment>
<evidence type="ECO:0000256" key="7">
    <source>
        <dbReference type="ARBA" id="ARBA00023224"/>
    </source>
</evidence>
<evidence type="ECO:0000256" key="4">
    <source>
        <dbReference type="ARBA" id="ARBA00022692"/>
    </source>
</evidence>
<accession>A0A1M7T5H9</accession>
<dbReference type="PANTHER" id="PTHR32089">
    <property type="entry name" value="METHYL-ACCEPTING CHEMOTAXIS PROTEIN MCPB"/>
    <property type="match status" value="1"/>
</dbReference>
<dbReference type="Gene3D" id="3.30.450.20">
    <property type="entry name" value="PAS domain"/>
    <property type="match status" value="2"/>
</dbReference>
<dbReference type="OrthoDB" id="5759972at2"/>
<evidence type="ECO:0000256" key="1">
    <source>
        <dbReference type="ARBA" id="ARBA00004651"/>
    </source>
</evidence>
<dbReference type="Pfam" id="PF00015">
    <property type="entry name" value="MCPsignal"/>
    <property type="match status" value="1"/>
</dbReference>
<name>A0A1M7T5H9_9BACT</name>
<dbReference type="InterPro" id="IPR033479">
    <property type="entry name" value="dCache_1"/>
</dbReference>
<comment type="similarity">
    <text evidence="8">Belongs to the methyl-accepting chemotaxis (MCP) protein family.</text>
</comment>
<keyword evidence="3" id="KW-0145">Chemotaxis</keyword>
<dbReference type="PANTHER" id="PTHR32089:SF112">
    <property type="entry name" value="LYSOZYME-LIKE PROTEIN-RELATED"/>
    <property type="match status" value="1"/>
</dbReference>
<dbReference type="CDD" id="cd12912">
    <property type="entry name" value="PDC2_MCP_like"/>
    <property type="match status" value="1"/>
</dbReference>
<keyword evidence="5 11" id="KW-1133">Transmembrane helix</keyword>
<evidence type="ECO:0000256" key="6">
    <source>
        <dbReference type="ARBA" id="ARBA00023136"/>
    </source>
</evidence>
<dbReference type="GO" id="GO:0005886">
    <property type="term" value="C:plasma membrane"/>
    <property type="evidence" value="ECO:0007669"/>
    <property type="project" value="UniProtKB-SubCell"/>
</dbReference>
<evidence type="ECO:0000256" key="3">
    <source>
        <dbReference type="ARBA" id="ARBA00022500"/>
    </source>
</evidence>